<organism evidence="1 2">
    <name type="scientific">Thiohalophilus thiocyanatoxydans</name>
    <dbReference type="NCBI Taxonomy" id="381308"/>
    <lineage>
        <taxon>Bacteria</taxon>
        <taxon>Pseudomonadati</taxon>
        <taxon>Pseudomonadota</taxon>
        <taxon>Gammaproteobacteria</taxon>
        <taxon>Thiohalomonadales</taxon>
        <taxon>Thiohalophilaceae</taxon>
        <taxon>Thiohalophilus</taxon>
    </lineage>
</organism>
<gene>
    <name evidence="1" type="ORF">EDC23_2848</name>
</gene>
<sequence length="31" mass="3330">MAALTLGKDGASQDNDLHMSVDTDIELRKAL</sequence>
<dbReference type="Proteomes" id="UP000294914">
    <property type="component" value="Unassembled WGS sequence"/>
</dbReference>
<dbReference type="EMBL" id="SOQX01000014">
    <property type="protein sequence ID" value="TDX96748.1"/>
    <property type="molecule type" value="Genomic_DNA"/>
</dbReference>
<reference evidence="1 2" key="1">
    <citation type="submission" date="2019-03" db="EMBL/GenBank/DDBJ databases">
        <title>Genomic Encyclopedia of Type Strains, Phase IV (KMG-IV): sequencing the most valuable type-strain genomes for metagenomic binning, comparative biology and taxonomic classification.</title>
        <authorList>
            <person name="Goeker M."/>
        </authorList>
    </citation>
    <scope>NUCLEOTIDE SEQUENCE [LARGE SCALE GENOMIC DNA]</scope>
    <source>
        <strain evidence="1 2">DSM 16326</strain>
    </source>
</reference>
<evidence type="ECO:0000313" key="1">
    <source>
        <dbReference type="EMBL" id="TDX96748.1"/>
    </source>
</evidence>
<dbReference type="AlphaFoldDB" id="A0A4R8IES0"/>
<name>A0A4R8IES0_9GAMM</name>
<keyword evidence="2" id="KW-1185">Reference proteome</keyword>
<comment type="caution">
    <text evidence="1">The sequence shown here is derived from an EMBL/GenBank/DDBJ whole genome shotgun (WGS) entry which is preliminary data.</text>
</comment>
<evidence type="ECO:0000313" key="2">
    <source>
        <dbReference type="Proteomes" id="UP000294914"/>
    </source>
</evidence>
<proteinExistence type="predicted"/>
<accession>A0A4R8IES0</accession>
<protein>
    <submittedName>
        <fullName evidence="1">Uncharacterized protein</fullName>
    </submittedName>
</protein>